<feature type="compositionally biased region" description="Pro residues" evidence="1">
    <location>
        <begin position="175"/>
        <end position="189"/>
    </location>
</feature>
<dbReference type="AlphaFoldDB" id="A0A3A8AEF6"/>
<dbReference type="RefSeq" id="WP_109768902.1">
    <property type="nucleotide sequence ID" value="NZ_JASHJQ010000001.1"/>
</dbReference>
<dbReference type="Pfam" id="PF13420">
    <property type="entry name" value="Acetyltransf_4"/>
    <property type="match status" value="1"/>
</dbReference>
<dbReference type="SUPFAM" id="SSF55729">
    <property type="entry name" value="Acyl-CoA N-acyltransferases (Nat)"/>
    <property type="match status" value="1"/>
</dbReference>
<dbReference type="Proteomes" id="UP000246132">
    <property type="component" value="Unassembled WGS sequence"/>
</dbReference>
<accession>A0A3A8AEF6</accession>
<evidence type="ECO:0000313" key="3">
    <source>
        <dbReference type="EMBL" id="RKF07429.1"/>
    </source>
</evidence>
<organism evidence="3 4">
    <name type="scientific">Oceaniradius stylonematis</name>
    <dbReference type="NCBI Taxonomy" id="2184161"/>
    <lineage>
        <taxon>Bacteria</taxon>
        <taxon>Pseudomonadati</taxon>
        <taxon>Pseudomonadota</taxon>
        <taxon>Alphaproteobacteria</taxon>
        <taxon>Hyphomicrobiales</taxon>
        <taxon>Ahrensiaceae</taxon>
        <taxon>Oceaniradius</taxon>
    </lineage>
</organism>
<name>A0A3A8AEF6_9HYPH</name>
<dbReference type="OrthoDB" id="5459937at2"/>
<comment type="caution">
    <text evidence="3">The sequence shown here is derived from an EMBL/GenBank/DDBJ whole genome shotgun (WGS) entry which is preliminary data.</text>
</comment>
<evidence type="ECO:0000256" key="1">
    <source>
        <dbReference type="SAM" id="MobiDB-lite"/>
    </source>
</evidence>
<dbReference type="InterPro" id="IPR000182">
    <property type="entry name" value="GNAT_dom"/>
</dbReference>
<dbReference type="CDD" id="cd04301">
    <property type="entry name" value="NAT_SF"/>
    <property type="match status" value="1"/>
</dbReference>
<proteinExistence type="predicted"/>
<gene>
    <name evidence="3" type="ORF">DEM25_006390</name>
</gene>
<dbReference type="PANTHER" id="PTHR43072:SF8">
    <property type="entry name" value="ACYLTRANSFERASE FABY-RELATED"/>
    <property type="match status" value="1"/>
</dbReference>
<dbReference type="GO" id="GO:0016747">
    <property type="term" value="F:acyltransferase activity, transferring groups other than amino-acyl groups"/>
    <property type="evidence" value="ECO:0007669"/>
    <property type="project" value="InterPro"/>
</dbReference>
<dbReference type="PANTHER" id="PTHR43072">
    <property type="entry name" value="N-ACETYLTRANSFERASE"/>
    <property type="match status" value="1"/>
</dbReference>
<keyword evidence="4" id="KW-1185">Reference proteome</keyword>
<sequence length="189" mass="19940">MNASIALNDTIDADISAITAIYADAVLNGTASFELDPPDAAEMARRFHAIRQAGYPHIVARDGSGELLGYAYAGSYRARPAYRWTVENSVYVAPSAKGRGVGRTLLAEIIARCEALGFRQMIAVIGGSEHAASIGLHEALGFAHAGVLPATGFKHGRWLDSVLMQKPLGAGSSMPPDPDTYPGTLYPPA</sequence>
<dbReference type="InterPro" id="IPR016181">
    <property type="entry name" value="Acyl_CoA_acyltransferase"/>
</dbReference>
<evidence type="ECO:0000259" key="2">
    <source>
        <dbReference type="PROSITE" id="PS51186"/>
    </source>
</evidence>
<dbReference type="EMBL" id="QFWV02000004">
    <property type="protein sequence ID" value="RKF07429.1"/>
    <property type="molecule type" value="Genomic_DNA"/>
</dbReference>
<reference evidence="3 4" key="1">
    <citation type="journal article" date="2018" name="Int. J. Syst. Bacteriol.">
        <title>Oceaniradius stylonemae gen. nov., sp. nov., isolated from a red alga, Stylonema cornu-cervi.</title>
        <authorList>
            <person name="Jeong S."/>
        </authorList>
    </citation>
    <scope>NUCLEOTIDE SEQUENCE [LARGE SCALE GENOMIC DNA]</scope>
    <source>
        <strain evidence="3 4">StC1</strain>
    </source>
</reference>
<keyword evidence="3" id="KW-0808">Transferase</keyword>
<dbReference type="Gene3D" id="3.40.630.30">
    <property type="match status" value="1"/>
</dbReference>
<feature type="region of interest" description="Disordered" evidence="1">
    <location>
        <begin position="169"/>
        <end position="189"/>
    </location>
</feature>
<dbReference type="PROSITE" id="PS51186">
    <property type="entry name" value="GNAT"/>
    <property type="match status" value="1"/>
</dbReference>
<protein>
    <submittedName>
        <fullName evidence="3">N-acetyltransferase</fullName>
    </submittedName>
</protein>
<feature type="domain" description="N-acetyltransferase" evidence="2">
    <location>
        <begin position="5"/>
        <end position="169"/>
    </location>
</feature>
<evidence type="ECO:0000313" key="4">
    <source>
        <dbReference type="Proteomes" id="UP000246132"/>
    </source>
</evidence>